<feature type="domain" description="MobA-like NTP transferase" evidence="9">
    <location>
        <begin position="14"/>
        <end position="165"/>
    </location>
</feature>
<organism evidence="10 11">
    <name type="scientific">Speluncibacter jeojiensis</name>
    <dbReference type="NCBI Taxonomy" id="2710754"/>
    <lineage>
        <taxon>Bacteria</taxon>
        <taxon>Bacillati</taxon>
        <taxon>Actinomycetota</taxon>
        <taxon>Actinomycetes</taxon>
        <taxon>Mycobacteriales</taxon>
        <taxon>Speluncibacteraceae</taxon>
        <taxon>Speluncibacter</taxon>
    </lineage>
</organism>
<reference evidence="10" key="1">
    <citation type="submission" date="2022-08" db="EMBL/GenBank/DDBJ databases">
        <title>Genome analysis of Corynebacteriales strain.</title>
        <authorList>
            <person name="Lee S.D."/>
        </authorList>
    </citation>
    <scope>NUCLEOTIDE SEQUENCE</scope>
    <source>
        <strain evidence="10">D3-21</strain>
    </source>
</reference>
<comment type="function">
    <text evidence="8">Transfers a GMP moiety from GTP to Mo-molybdopterin (Mo-MPT) cofactor (Moco or molybdenum cofactor) to form Mo-molybdopterin guanine dinucleotide (Mo-MGD) cofactor.</text>
</comment>
<comment type="caution">
    <text evidence="8">Lacks conserved residue(s) required for the propagation of feature annotation.</text>
</comment>
<keyword evidence="10" id="KW-0548">Nucleotidyltransferase</keyword>
<dbReference type="Proteomes" id="UP001152755">
    <property type="component" value="Unassembled WGS sequence"/>
</dbReference>
<feature type="binding site" evidence="8">
    <location>
        <position position="74"/>
    </location>
    <ligand>
        <name>GTP</name>
        <dbReference type="ChEBI" id="CHEBI:37565"/>
    </ligand>
</feature>
<dbReference type="Pfam" id="PF12804">
    <property type="entry name" value="NTP_transf_3"/>
    <property type="match status" value="1"/>
</dbReference>
<keyword evidence="3 8" id="KW-0479">Metal-binding</keyword>
<protein>
    <recommendedName>
        <fullName evidence="8">Probable molybdenum cofactor guanylyltransferase</fullName>
        <shortName evidence="8">MoCo guanylyltransferase</shortName>
        <ecNumber evidence="8">2.7.7.77</ecNumber>
    </recommendedName>
    <alternativeName>
        <fullName evidence="8">GTP:molybdopterin guanylyltransferase</fullName>
    </alternativeName>
    <alternativeName>
        <fullName evidence="8">Mo-MPT guanylyltransferase</fullName>
    </alternativeName>
    <alternativeName>
        <fullName evidence="8">Molybdopterin guanylyltransferase</fullName>
    </alternativeName>
    <alternativeName>
        <fullName evidence="8">Molybdopterin-guanine dinucleotide synthase</fullName>
        <shortName evidence="8">MGD synthase</shortName>
    </alternativeName>
</protein>
<keyword evidence="5 8" id="KW-0460">Magnesium</keyword>
<evidence type="ECO:0000256" key="6">
    <source>
        <dbReference type="ARBA" id="ARBA00023134"/>
    </source>
</evidence>
<dbReference type="CDD" id="cd02503">
    <property type="entry name" value="MobA"/>
    <property type="match status" value="1"/>
</dbReference>
<comment type="caution">
    <text evidence="10">The sequence shown here is derived from an EMBL/GenBank/DDBJ whole genome shotgun (WGS) entry which is preliminary data.</text>
</comment>
<evidence type="ECO:0000256" key="3">
    <source>
        <dbReference type="ARBA" id="ARBA00022723"/>
    </source>
</evidence>
<feature type="binding site" evidence="8">
    <location>
        <position position="106"/>
    </location>
    <ligand>
        <name>Mg(2+)</name>
        <dbReference type="ChEBI" id="CHEBI:18420"/>
    </ligand>
</feature>
<evidence type="ECO:0000256" key="4">
    <source>
        <dbReference type="ARBA" id="ARBA00022741"/>
    </source>
</evidence>
<dbReference type="InterPro" id="IPR025877">
    <property type="entry name" value="MobA-like_NTP_Trfase"/>
</dbReference>
<evidence type="ECO:0000256" key="8">
    <source>
        <dbReference type="HAMAP-Rule" id="MF_00316"/>
    </source>
</evidence>
<feature type="binding site" evidence="8">
    <location>
        <begin position="17"/>
        <end position="19"/>
    </location>
    <ligand>
        <name>GTP</name>
        <dbReference type="ChEBI" id="CHEBI:37565"/>
    </ligand>
</feature>
<keyword evidence="7 8" id="KW-0501">Molybdenum cofactor biosynthesis</keyword>
<comment type="cofactor">
    <cofactor evidence="8">
        <name>Mg(2+)</name>
        <dbReference type="ChEBI" id="CHEBI:18420"/>
    </cofactor>
</comment>
<evidence type="ECO:0000256" key="2">
    <source>
        <dbReference type="ARBA" id="ARBA00022679"/>
    </source>
</evidence>
<evidence type="ECO:0000313" key="11">
    <source>
        <dbReference type="Proteomes" id="UP001152755"/>
    </source>
</evidence>
<dbReference type="GO" id="GO:0061603">
    <property type="term" value="F:molybdenum cofactor guanylyltransferase activity"/>
    <property type="evidence" value="ECO:0007669"/>
    <property type="project" value="UniProtKB-EC"/>
</dbReference>
<dbReference type="HAMAP" id="MF_00316">
    <property type="entry name" value="MobA"/>
    <property type="match status" value="1"/>
</dbReference>
<dbReference type="InterPro" id="IPR029044">
    <property type="entry name" value="Nucleotide-diphossugar_trans"/>
</dbReference>
<dbReference type="PANTHER" id="PTHR19136:SF81">
    <property type="entry name" value="MOLYBDENUM COFACTOR GUANYLYLTRANSFERASE"/>
    <property type="match status" value="1"/>
</dbReference>
<evidence type="ECO:0000256" key="7">
    <source>
        <dbReference type="ARBA" id="ARBA00023150"/>
    </source>
</evidence>
<dbReference type="GO" id="GO:0005737">
    <property type="term" value="C:cytoplasm"/>
    <property type="evidence" value="ECO:0007669"/>
    <property type="project" value="UniProtKB-SubCell"/>
</dbReference>
<feature type="binding site" evidence="8">
    <location>
        <position position="106"/>
    </location>
    <ligand>
        <name>GTP</name>
        <dbReference type="ChEBI" id="CHEBI:37565"/>
    </ligand>
</feature>
<evidence type="ECO:0000259" key="9">
    <source>
        <dbReference type="Pfam" id="PF12804"/>
    </source>
</evidence>
<dbReference type="PANTHER" id="PTHR19136">
    <property type="entry name" value="MOLYBDENUM COFACTOR GUANYLYLTRANSFERASE"/>
    <property type="match status" value="1"/>
</dbReference>
<accession>A0A9X4LZ82</accession>
<dbReference type="InterPro" id="IPR013482">
    <property type="entry name" value="Molybde_CF_guanTrfase"/>
</dbReference>
<comment type="catalytic activity">
    <reaction evidence="8">
        <text>Mo-molybdopterin + GTP + H(+) = Mo-molybdopterin guanine dinucleotide + diphosphate</text>
        <dbReference type="Rhea" id="RHEA:34243"/>
        <dbReference type="ChEBI" id="CHEBI:15378"/>
        <dbReference type="ChEBI" id="CHEBI:33019"/>
        <dbReference type="ChEBI" id="CHEBI:37565"/>
        <dbReference type="ChEBI" id="CHEBI:71302"/>
        <dbReference type="ChEBI" id="CHEBI:71310"/>
        <dbReference type="EC" id="2.7.7.77"/>
    </reaction>
</comment>
<gene>
    <name evidence="8" type="primary">mobA</name>
    <name evidence="10" type="ORF">NVS88_01500</name>
</gene>
<evidence type="ECO:0000256" key="5">
    <source>
        <dbReference type="ARBA" id="ARBA00022842"/>
    </source>
</evidence>
<dbReference type="SUPFAM" id="SSF53448">
    <property type="entry name" value="Nucleotide-diphospho-sugar transferases"/>
    <property type="match status" value="1"/>
</dbReference>
<comment type="subcellular location">
    <subcellularLocation>
        <location evidence="8">Cytoplasm</location>
    </subcellularLocation>
</comment>
<dbReference type="AlphaFoldDB" id="A0A9X4LZ82"/>
<keyword evidence="4 8" id="KW-0547">Nucleotide-binding</keyword>
<feature type="binding site" evidence="8">
    <location>
        <position position="29"/>
    </location>
    <ligand>
        <name>GTP</name>
        <dbReference type="ChEBI" id="CHEBI:37565"/>
    </ligand>
</feature>
<keyword evidence="1 8" id="KW-0963">Cytoplasm</keyword>
<keyword evidence="2 8" id="KW-0808">Transferase</keyword>
<dbReference type="GO" id="GO:0005525">
    <property type="term" value="F:GTP binding"/>
    <property type="evidence" value="ECO:0007669"/>
    <property type="project" value="UniProtKB-UniRule"/>
</dbReference>
<sequence>MSETPAPETERVCGIVLVGGRSRRMGSDKSALPWGSSTLLGAIVDTLRGVFEEVVVVAAPGQRLPEVAARIVRDEVADEGPLRGLATGLAAAVELGATATYVTATDTPNVVAALIRSLVRGLNGDVDAVLAHDGDRDQPLVAVYRTTVLSEAREALESGERSMMRFVAGLRVARVQADPAQLVNLNTRRDFERAQRRAARG</sequence>
<evidence type="ECO:0000256" key="1">
    <source>
        <dbReference type="ARBA" id="ARBA00022490"/>
    </source>
</evidence>
<dbReference type="EC" id="2.7.7.77" evidence="8"/>
<dbReference type="EMBL" id="JANRHA010000001">
    <property type="protein sequence ID" value="MDG3013227.1"/>
    <property type="molecule type" value="Genomic_DNA"/>
</dbReference>
<evidence type="ECO:0000313" key="10">
    <source>
        <dbReference type="EMBL" id="MDG3013227.1"/>
    </source>
</evidence>
<keyword evidence="6 8" id="KW-0342">GTP-binding</keyword>
<dbReference type="RefSeq" id="WP_277829438.1">
    <property type="nucleotide sequence ID" value="NZ_JAAIVF010000001.1"/>
</dbReference>
<comment type="domain">
    <text evidence="8">The N-terminal domain determines nucleotide recognition and specific binding, while the C-terminal domain determines the specific binding to the target protein.</text>
</comment>
<proteinExistence type="inferred from homology"/>
<dbReference type="GO" id="GO:0006777">
    <property type="term" value="P:Mo-molybdopterin cofactor biosynthetic process"/>
    <property type="evidence" value="ECO:0007669"/>
    <property type="project" value="UniProtKB-KW"/>
</dbReference>
<dbReference type="GO" id="GO:0046872">
    <property type="term" value="F:metal ion binding"/>
    <property type="evidence" value="ECO:0007669"/>
    <property type="project" value="UniProtKB-KW"/>
</dbReference>
<keyword evidence="11" id="KW-1185">Reference proteome</keyword>
<dbReference type="Gene3D" id="3.90.550.10">
    <property type="entry name" value="Spore Coat Polysaccharide Biosynthesis Protein SpsA, Chain A"/>
    <property type="match status" value="1"/>
</dbReference>
<name>A0A9X4LZ82_9ACTN</name>
<comment type="similarity">
    <text evidence="8">Belongs to the MobA family.</text>
</comment>